<organism evidence="1 4">
    <name type="scientific">Moraxella catarrhalis</name>
    <name type="common">Branhamella catarrhalis</name>
    <dbReference type="NCBI Taxonomy" id="480"/>
    <lineage>
        <taxon>Bacteria</taxon>
        <taxon>Pseudomonadati</taxon>
        <taxon>Pseudomonadota</taxon>
        <taxon>Gammaproteobacteria</taxon>
        <taxon>Moraxellales</taxon>
        <taxon>Moraxellaceae</taxon>
        <taxon>Moraxella</taxon>
    </lineage>
</organism>
<dbReference type="EMBL" id="CP034662">
    <property type="protein sequence ID" value="AZQ93647.1"/>
    <property type="molecule type" value="Genomic_DNA"/>
</dbReference>
<proteinExistence type="predicted"/>
<dbReference type="EMBL" id="RYER01000027">
    <property type="protein sequence ID" value="RUO11838.1"/>
    <property type="molecule type" value="Genomic_DNA"/>
</dbReference>
<evidence type="ECO:0000313" key="1">
    <source>
        <dbReference type="EMBL" id="AZQ93647.1"/>
    </source>
</evidence>
<reference evidence="3 4" key="1">
    <citation type="submission" date="2018-12" db="EMBL/GenBank/DDBJ databases">
        <title>Persistence of Moraxella catarrhalis in Chronic Obstructive Pulmonary Disease and Regulation of the Hag/MID Adhesin.</title>
        <authorList>
            <person name="Murphy T."/>
            <person name="Zhao X."/>
            <person name="Vyas G."/>
            <person name="Aluvathingal J."/>
            <person name="Nadendla S."/>
            <person name="Tallon L."/>
            <person name="Tettelin H."/>
        </authorList>
    </citation>
    <scope>NUCLEOTIDE SEQUENCE [LARGE SCALE GENOMIC DNA]</scope>
    <source>
        <strain evidence="2 3">173P27B1</strain>
        <strain evidence="1 4">46P58B1</strain>
    </source>
</reference>
<evidence type="ECO:0000313" key="3">
    <source>
        <dbReference type="Proteomes" id="UP000268436"/>
    </source>
</evidence>
<sequence>MFLIVIKLGFNANFYPCFKDEMAAFLQFLSNKSCYKSK</sequence>
<gene>
    <name evidence="1" type="ORF">EJK53_0344</name>
    <name evidence="2" type="ORF">EJK54_0502</name>
</gene>
<dbReference type="Proteomes" id="UP000280228">
    <property type="component" value="Chromosome"/>
</dbReference>
<accession>A0A3Q9GBV5</accession>
<protein>
    <submittedName>
        <fullName evidence="1">Uncharacterized protein</fullName>
    </submittedName>
</protein>
<dbReference type="Proteomes" id="UP000268436">
    <property type="component" value="Unassembled WGS sequence"/>
</dbReference>
<dbReference type="AlphaFoldDB" id="A0A3Q9GBV5"/>
<evidence type="ECO:0000313" key="4">
    <source>
        <dbReference type="Proteomes" id="UP000280228"/>
    </source>
</evidence>
<keyword evidence="3" id="KW-1185">Reference proteome</keyword>
<evidence type="ECO:0000313" key="2">
    <source>
        <dbReference type="EMBL" id="RUO11838.1"/>
    </source>
</evidence>
<name>A0A3Q9GBV5_MORCA</name>